<evidence type="ECO:0000256" key="1">
    <source>
        <dbReference type="SAM" id="Phobius"/>
    </source>
</evidence>
<feature type="transmembrane region" description="Helical" evidence="1">
    <location>
        <begin position="21"/>
        <end position="40"/>
    </location>
</feature>
<dbReference type="Proteomes" id="UP000384354">
    <property type="component" value="Unassembled WGS sequence"/>
</dbReference>
<protein>
    <submittedName>
        <fullName evidence="2">Uncharacterized protein</fullName>
    </submittedName>
</protein>
<dbReference type="AlphaFoldDB" id="A0A5E4RHF6"/>
<accession>A0A5E4RHF6</accession>
<keyword evidence="1" id="KW-0812">Transmembrane</keyword>
<feature type="transmembrane region" description="Helical" evidence="1">
    <location>
        <begin position="46"/>
        <end position="63"/>
    </location>
</feature>
<evidence type="ECO:0000313" key="3">
    <source>
        <dbReference type="Proteomes" id="UP000384354"/>
    </source>
</evidence>
<dbReference type="EMBL" id="CABPSL010000001">
    <property type="protein sequence ID" value="VVD61962.1"/>
    <property type="molecule type" value="Genomic_DNA"/>
</dbReference>
<name>A0A5E4RHF6_9BURK</name>
<organism evidence="2 3">
    <name type="scientific">Pandoraea cepalis</name>
    <dbReference type="NCBI Taxonomy" id="2508294"/>
    <lineage>
        <taxon>Bacteria</taxon>
        <taxon>Pseudomonadati</taxon>
        <taxon>Pseudomonadota</taxon>
        <taxon>Betaproteobacteria</taxon>
        <taxon>Burkholderiales</taxon>
        <taxon>Burkholderiaceae</taxon>
        <taxon>Pandoraea</taxon>
    </lineage>
</organism>
<reference evidence="2 3" key="1">
    <citation type="submission" date="2019-08" db="EMBL/GenBank/DDBJ databases">
        <authorList>
            <person name="Peeters C."/>
        </authorList>
    </citation>
    <scope>NUCLEOTIDE SEQUENCE [LARGE SCALE GENOMIC DNA]</scope>
    <source>
        <strain evidence="2 3">LMG 31106</strain>
    </source>
</reference>
<sequence length="128" mass="14716">MNLKTYRIDTLALDLNKTKGRIVPLFVLGVASEAAAMFAMDDPGSALAPCALVATVLFFWLWLRAVVRTRDLLEVARIVQNLPREVIATIWPFLTIETREPRNRGDRVFDWLFRRPARPFFRPDTDTL</sequence>
<proteinExistence type="predicted"/>
<keyword evidence="1" id="KW-1133">Transmembrane helix</keyword>
<keyword evidence="1" id="KW-0472">Membrane</keyword>
<dbReference type="RefSeq" id="WP_150562055.1">
    <property type="nucleotide sequence ID" value="NZ_CABPSL010000001.1"/>
</dbReference>
<evidence type="ECO:0000313" key="2">
    <source>
        <dbReference type="EMBL" id="VVD61962.1"/>
    </source>
</evidence>
<gene>
    <name evidence="2" type="ORF">PCE31106_00143</name>
</gene>